<dbReference type="InterPro" id="IPR052726">
    <property type="entry name" value="Phage_Baseplate_Hub"/>
</dbReference>
<dbReference type="EMBL" id="BMNW01000053">
    <property type="protein sequence ID" value="GGM32924.1"/>
    <property type="molecule type" value="Genomic_DNA"/>
</dbReference>
<sequence>MIREALNQATGQLRKLYDQEVNGASYPVATYKLTVDGTDISNLIAPRLISLDLTDNRGLEADQLSIVLSDHDGLLAIPPRGAKVRLWLGWNTTGLIDKGTYVVDETEHSGTPDILSIRARSADLRKTLKAKRDAGYTSTTLGTILRTIATRQGLTPVIAKELDTLPVLQLDQTGESDANLLTRLGEDHDAVATVKAGRLIFIQQGKGRTASGADLGHITLTREDGDQHSYLQADRESYEGVRAYYYDVNSAKKQHAIAGGGDNLKDLRHTYSDQASALRAARAEWNRLQRGTATLTYQLALGRPDLIPELSYTLIGVKAEIDAIIWHGGNVQHSLTADGGYTTRLDLEAKLPEDLVSDLFENAQGDYTGVVAYYRDKKTGKEVAVTAGDQAKPKRLHYLYANKNTAKRAVEREWKKMQEAKATE</sequence>
<evidence type="ECO:0000313" key="1">
    <source>
        <dbReference type="EMBL" id="GGM32924.1"/>
    </source>
</evidence>
<dbReference type="Proteomes" id="UP000616499">
    <property type="component" value="Unassembled WGS sequence"/>
</dbReference>
<organism evidence="1 2">
    <name type="scientific">Pseudomonas asuensis</name>
    <dbReference type="NCBI Taxonomy" id="1825787"/>
    <lineage>
        <taxon>Bacteria</taxon>
        <taxon>Pseudomonadati</taxon>
        <taxon>Pseudomonadota</taxon>
        <taxon>Gammaproteobacteria</taxon>
        <taxon>Pseudomonadales</taxon>
        <taxon>Pseudomonadaceae</taxon>
        <taxon>Pseudomonas</taxon>
    </lineage>
</organism>
<dbReference type="Pfam" id="PF05954">
    <property type="entry name" value="Phage_GPD"/>
    <property type="match status" value="1"/>
</dbReference>
<comment type="caution">
    <text evidence="1">The sequence shown here is derived from an EMBL/GenBank/DDBJ whole genome shotgun (WGS) entry which is preliminary data.</text>
</comment>
<proteinExistence type="predicted"/>
<reference evidence="2" key="1">
    <citation type="journal article" date="2019" name="Int. J. Syst. Evol. Microbiol.">
        <title>The Global Catalogue of Microorganisms (GCM) 10K type strain sequencing project: providing services to taxonomists for standard genome sequencing and annotation.</title>
        <authorList>
            <consortium name="The Broad Institute Genomics Platform"/>
            <consortium name="The Broad Institute Genome Sequencing Center for Infectious Disease"/>
            <person name="Wu L."/>
            <person name="Ma J."/>
        </authorList>
    </citation>
    <scope>NUCLEOTIDE SEQUENCE [LARGE SCALE GENOMIC DNA]</scope>
    <source>
        <strain evidence="2">JCM 13501</strain>
    </source>
</reference>
<gene>
    <name evidence="1" type="primary">D</name>
    <name evidence="1" type="ORF">GCM10009425_49250</name>
</gene>
<dbReference type="SUPFAM" id="SSF69279">
    <property type="entry name" value="Phage tail proteins"/>
    <property type="match status" value="1"/>
</dbReference>
<dbReference type="PANTHER" id="PTHR35862:SF3">
    <property type="entry name" value="FELS-2 PROPHAGE PROTEIN"/>
    <property type="match status" value="1"/>
</dbReference>
<accession>A0ABQ2H5B0</accession>
<protein>
    <submittedName>
        <fullName evidence="1">Phage late control protein</fullName>
    </submittedName>
</protein>
<evidence type="ECO:0000313" key="2">
    <source>
        <dbReference type="Proteomes" id="UP000616499"/>
    </source>
</evidence>
<name>A0ABQ2H5B0_9PSED</name>
<dbReference type="RefSeq" id="WP_188868768.1">
    <property type="nucleotide sequence ID" value="NZ_BMNW01000053.1"/>
</dbReference>
<dbReference type="PANTHER" id="PTHR35862">
    <property type="entry name" value="FELS-2 PROPHAGE PROTEIN"/>
    <property type="match status" value="1"/>
</dbReference>
<keyword evidence="2" id="KW-1185">Reference proteome</keyword>